<dbReference type="SUPFAM" id="SSF52540">
    <property type="entry name" value="P-loop containing nucleoside triphosphate hydrolases"/>
    <property type="match status" value="1"/>
</dbReference>
<dbReference type="InterPro" id="IPR003593">
    <property type="entry name" value="AAA+_ATPase"/>
</dbReference>
<dbReference type="GO" id="GO:0016887">
    <property type="term" value="F:ATP hydrolysis activity"/>
    <property type="evidence" value="ECO:0007669"/>
    <property type="project" value="InterPro"/>
</dbReference>
<dbReference type="PROSITE" id="PS00211">
    <property type="entry name" value="ABC_TRANSPORTER_1"/>
    <property type="match status" value="1"/>
</dbReference>
<name>A0A6J4UKQ9_9BACT</name>
<evidence type="ECO:0000256" key="4">
    <source>
        <dbReference type="ARBA" id="ARBA00022840"/>
    </source>
</evidence>
<comment type="similarity">
    <text evidence="1">Belongs to the ABC transporter superfamily.</text>
</comment>
<evidence type="ECO:0000256" key="1">
    <source>
        <dbReference type="ARBA" id="ARBA00005417"/>
    </source>
</evidence>
<keyword evidence="3" id="KW-0547">Nucleotide-binding</keyword>
<evidence type="ECO:0000256" key="3">
    <source>
        <dbReference type="ARBA" id="ARBA00022741"/>
    </source>
</evidence>
<keyword evidence="2" id="KW-0813">Transport</keyword>
<dbReference type="InterPro" id="IPR003439">
    <property type="entry name" value="ABC_transporter-like_ATP-bd"/>
</dbReference>
<reference evidence="6" key="1">
    <citation type="submission" date="2020-02" db="EMBL/GenBank/DDBJ databases">
        <authorList>
            <person name="Meier V. D."/>
        </authorList>
    </citation>
    <scope>NUCLEOTIDE SEQUENCE</scope>
    <source>
        <strain evidence="6">AVDCRST_MAG19</strain>
    </source>
</reference>
<evidence type="ECO:0000313" key="6">
    <source>
        <dbReference type="EMBL" id="CAA9551693.1"/>
    </source>
</evidence>
<dbReference type="GO" id="GO:0005524">
    <property type="term" value="F:ATP binding"/>
    <property type="evidence" value="ECO:0007669"/>
    <property type="project" value="UniProtKB-KW"/>
</dbReference>
<dbReference type="InterPro" id="IPR027417">
    <property type="entry name" value="P-loop_NTPase"/>
</dbReference>
<dbReference type="GO" id="GO:0015697">
    <property type="term" value="P:quaternary ammonium group transport"/>
    <property type="evidence" value="ECO:0007669"/>
    <property type="project" value="UniProtKB-ARBA"/>
</dbReference>
<dbReference type="PANTHER" id="PTHR43117:SF4">
    <property type="entry name" value="OSMOPROTECTANT IMPORT ATP-BINDING PROTEIN OSMV"/>
    <property type="match status" value="1"/>
</dbReference>
<evidence type="ECO:0000259" key="5">
    <source>
        <dbReference type="PROSITE" id="PS50893"/>
    </source>
</evidence>
<dbReference type="FunFam" id="3.40.50.300:FF:000425">
    <property type="entry name" value="Probable ABC transporter, ATP-binding subunit"/>
    <property type="match status" value="1"/>
</dbReference>
<evidence type="ECO:0000256" key="2">
    <source>
        <dbReference type="ARBA" id="ARBA00022448"/>
    </source>
</evidence>
<feature type="domain" description="ABC transporter" evidence="5">
    <location>
        <begin position="2"/>
        <end position="240"/>
    </location>
</feature>
<dbReference type="Pfam" id="PF00005">
    <property type="entry name" value="ABC_tran"/>
    <property type="match status" value="1"/>
</dbReference>
<gene>
    <name evidence="6" type="ORF">AVDCRST_MAG19-887</name>
</gene>
<dbReference type="PROSITE" id="PS50893">
    <property type="entry name" value="ABC_TRANSPORTER_2"/>
    <property type="match status" value="1"/>
</dbReference>
<sequence length="339" mass="36319">MITLDHVSKTFESKGRTVRAVDDVSLTIGAGQLHVLIGPSGSGKTTTMRMINRLETPTAGRITVDGRDVLAMDVVELRRSIGYVIQQGGLLPHLTVAENVAMVPRLLGWQRHRRRERAEELLGLVGLPAGQFADRYPRELSGGQQQRVGVARALAADPPIVLMDEPFGAVDPITRKQLQRELRRVQAAVNKTIVFVTHDIGEAFLLGDQIALMADGRLVQNGTPADLLRRPATPFVTAFTGEDRGLRALEYTTLAEVADAAGSVPATDGDTLPGELSILEAGRELARRGETGVDGFWVSDRGGRKTGYLSYRRFAAMLGEALGPAGATAGEADGDALPA</sequence>
<protein>
    <submittedName>
        <fullName evidence="6">ABC transporter, ATP-binding protein (Cluster 13, osmolytes)</fullName>
    </submittedName>
</protein>
<dbReference type="PANTHER" id="PTHR43117">
    <property type="entry name" value="OSMOPROTECTANT IMPORT ATP-BINDING PROTEIN OSMV"/>
    <property type="match status" value="1"/>
</dbReference>
<dbReference type="AlphaFoldDB" id="A0A6J4UKQ9"/>
<proteinExistence type="inferred from homology"/>
<dbReference type="EMBL" id="CADCWL010000035">
    <property type="protein sequence ID" value="CAA9551693.1"/>
    <property type="molecule type" value="Genomic_DNA"/>
</dbReference>
<organism evidence="6">
    <name type="scientific">uncultured Thermomicrobiales bacterium</name>
    <dbReference type="NCBI Taxonomy" id="1645740"/>
    <lineage>
        <taxon>Bacteria</taxon>
        <taxon>Pseudomonadati</taxon>
        <taxon>Thermomicrobiota</taxon>
        <taxon>Thermomicrobia</taxon>
        <taxon>Thermomicrobiales</taxon>
        <taxon>environmental samples</taxon>
    </lineage>
</organism>
<dbReference type="InterPro" id="IPR017871">
    <property type="entry name" value="ABC_transporter-like_CS"/>
</dbReference>
<keyword evidence="4 6" id="KW-0067">ATP-binding</keyword>
<accession>A0A6J4UKQ9</accession>
<dbReference type="Gene3D" id="3.40.50.300">
    <property type="entry name" value="P-loop containing nucleotide triphosphate hydrolases"/>
    <property type="match status" value="1"/>
</dbReference>
<dbReference type="SMART" id="SM00382">
    <property type="entry name" value="AAA"/>
    <property type="match status" value="1"/>
</dbReference>